<sequence length="499" mass="55903">MTKEDIIRNSVLAIVFAISGFIGIASGNYLITAMYILTVAGAVIFVLREKDLYSILYAVLLVSAFYDYSLYVPGIENVYMFHIVLGVFSLLSLYKAFKDRDVLMTLDKKVLAIYVIWFVYACASITWALNRSLSIKYIAIYLMMFAFIVDMMIYNINGERIKKTINLLLFLISLVIIIGIVEVLLGQQLPIKHYYDSFRESLPQWQINTVEARPIAFSFNTNNLTATLAIMAPISLFAIYKFDNIFAKLWFTLVSCIAFSLVVVTTSRTGFFAFLFGFAVFIIYSILSVKKLGIRQMIFPMILVAGFALAYNYSTLLLHIKPVEGNENLSTSLSGKLQSLEGFTEGEITSEGSTLHRMEIIKTVVNGVIKDKKYQGYSVGNVEQLLKERGNTGSIYSPHAYPIEILGDFGLPGIALYGIYYLYLLIGNLITGIKKKSVMCFAAVAGLIAFAPASFGPSSITYVFSHWILMGFAVSCMQAYRKEGNGFKPTSSMKEYRMI</sequence>
<proteinExistence type="predicted"/>
<dbReference type="PANTHER" id="PTHR37422">
    <property type="entry name" value="TEICHURONIC ACID BIOSYNTHESIS PROTEIN TUAE"/>
    <property type="match status" value="1"/>
</dbReference>
<dbReference type="GO" id="GO:0016020">
    <property type="term" value="C:membrane"/>
    <property type="evidence" value="ECO:0007669"/>
    <property type="project" value="UniProtKB-SubCell"/>
</dbReference>
<evidence type="ECO:0000256" key="4">
    <source>
        <dbReference type="ARBA" id="ARBA00023136"/>
    </source>
</evidence>
<comment type="caution">
    <text evidence="7">The sequence shown here is derived from an EMBL/GenBank/DDBJ whole genome shotgun (WGS) entry which is preliminary data.</text>
</comment>
<dbReference type="STRING" id="225345.CLCHR_02150"/>
<keyword evidence="4 5" id="KW-0472">Membrane</keyword>
<dbReference type="InterPro" id="IPR051533">
    <property type="entry name" value="WaaL-like"/>
</dbReference>
<feature type="transmembrane region" description="Helical" evidence="5">
    <location>
        <begin position="409"/>
        <end position="426"/>
    </location>
</feature>
<evidence type="ECO:0000256" key="3">
    <source>
        <dbReference type="ARBA" id="ARBA00022989"/>
    </source>
</evidence>
<feature type="transmembrane region" description="Helical" evidence="5">
    <location>
        <begin position="109"/>
        <end position="129"/>
    </location>
</feature>
<keyword evidence="8" id="KW-1185">Reference proteome</keyword>
<feature type="transmembrane region" description="Helical" evidence="5">
    <location>
        <begin position="135"/>
        <end position="153"/>
    </location>
</feature>
<feature type="transmembrane region" description="Helical" evidence="5">
    <location>
        <begin position="224"/>
        <end position="242"/>
    </location>
</feature>
<gene>
    <name evidence="7" type="primary">tuaE</name>
    <name evidence="7" type="ORF">CLCHR_02150</name>
</gene>
<dbReference type="Proteomes" id="UP000191056">
    <property type="component" value="Unassembled WGS sequence"/>
</dbReference>
<feature type="transmembrane region" description="Helical" evidence="5">
    <location>
        <begin position="7"/>
        <end position="24"/>
    </location>
</feature>
<evidence type="ECO:0000259" key="6">
    <source>
        <dbReference type="Pfam" id="PF04932"/>
    </source>
</evidence>
<feature type="domain" description="O-antigen ligase-related" evidence="6">
    <location>
        <begin position="256"/>
        <end position="417"/>
    </location>
</feature>
<dbReference type="RefSeq" id="WP_079437804.1">
    <property type="nucleotide sequence ID" value="NZ_MZGT01000002.1"/>
</dbReference>
<feature type="transmembrane region" description="Helical" evidence="5">
    <location>
        <begin position="438"/>
        <end position="455"/>
    </location>
</feature>
<dbReference type="InterPro" id="IPR007016">
    <property type="entry name" value="O-antigen_ligase-rel_domated"/>
</dbReference>
<feature type="transmembrane region" description="Helical" evidence="5">
    <location>
        <begin position="78"/>
        <end position="97"/>
    </location>
</feature>
<evidence type="ECO:0000256" key="1">
    <source>
        <dbReference type="ARBA" id="ARBA00004141"/>
    </source>
</evidence>
<dbReference type="Pfam" id="PF04932">
    <property type="entry name" value="Wzy_C"/>
    <property type="match status" value="1"/>
</dbReference>
<accession>A0A1V4J266</accession>
<feature type="transmembrane region" description="Helical" evidence="5">
    <location>
        <begin position="249"/>
        <end position="265"/>
    </location>
</feature>
<feature type="transmembrane region" description="Helical" evidence="5">
    <location>
        <begin position="301"/>
        <end position="320"/>
    </location>
</feature>
<evidence type="ECO:0000256" key="2">
    <source>
        <dbReference type="ARBA" id="ARBA00022692"/>
    </source>
</evidence>
<evidence type="ECO:0000256" key="5">
    <source>
        <dbReference type="SAM" id="Phobius"/>
    </source>
</evidence>
<feature type="transmembrane region" description="Helical" evidence="5">
    <location>
        <begin position="54"/>
        <end position="72"/>
    </location>
</feature>
<comment type="subcellular location">
    <subcellularLocation>
        <location evidence="1">Membrane</location>
        <topology evidence="1">Multi-pass membrane protein</topology>
    </subcellularLocation>
</comment>
<feature type="transmembrane region" description="Helical" evidence="5">
    <location>
        <begin position="30"/>
        <end position="47"/>
    </location>
</feature>
<dbReference type="PANTHER" id="PTHR37422:SF23">
    <property type="entry name" value="TEICHURONIC ACID BIOSYNTHESIS PROTEIN TUAE"/>
    <property type="match status" value="1"/>
</dbReference>
<protein>
    <submittedName>
        <fullName evidence="7">Teichuronic acid biosynthesis protein TuaE</fullName>
    </submittedName>
</protein>
<dbReference type="EMBL" id="MZGT01000002">
    <property type="protein sequence ID" value="OPJ66114.1"/>
    <property type="molecule type" value="Genomic_DNA"/>
</dbReference>
<dbReference type="AlphaFoldDB" id="A0A1V4J266"/>
<name>A0A1V4J266_9CLOT</name>
<keyword evidence="3 5" id="KW-1133">Transmembrane helix</keyword>
<evidence type="ECO:0000313" key="7">
    <source>
        <dbReference type="EMBL" id="OPJ66114.1"/>
    </source>
</evidence>
<keyword evidence="2 5" id="KW-0812">Transmembrane</keyword>
<feature type="transmembrane region" description="Helical" evidence="5">
    <location>
        <begin position="165"/>
        <end position="185"/>
    </location>
</feature>
<dbReference type="OrthoDB" id="9255580at2"/>
<feature type="transmembrane region" description="Helical" evidence="5">
    <location>
        <begin position="271"/>
        <end position="289"/>
    </location>
</feature>
<evidence type="ECO:0000313" key="8">
    <source>
        <dbReference type="Proteomes" id="UP000191056"/>
    </source>
</evidence>
<reference evidence="7 8" key="1">
    <citation type="submission" date="2017-03" db="EMBL/GenBank/DDBJ databases">
        <title>Genome sequence of Clostridium chromiireducens DSM 23318.</title>
        <authorList>
            <person name="Poehlein A."/>
            <person name="Daniel R."/>
        </authorList>
    </citation>
    <scope>NUCLEOTIDE SEQUENCE [LARGE SCALE GENOMIC DNA]</scope>
    <source>
        <strain evidence="7 8">DSM 23318</strain>
    </source>
</reference>
<organism evidence="7 8">
    <name type="scientific">Clostridium chromiireducens</name>
    <dbReference type="NCBI Taxonomy" id="225345"/>
    <lineage>
        <taxon>Bacteria</taxon>
        <taxon>Bacillati</taxon>
        <taxon>Bacillota</taxon>
        <taxon>Clostridia</taxon>
        <taxon>Eubacteriales</taxon>
        <taxon>Clostridiaceae</taxon>
        <taxon>Clostridium</taxon>
    </lineage>
</organism>